<dbReference type="PANTHER" id="PTHR34580:SF1">
    <property type="entry name" value="PROTEIN PAFC"/>
    <property type="match status" value="1"/>
</dbReference>
<dbReference type="InterPro" id="IPR013196">
    <property type="entry name" value="HTH_11"/>
</dbReference>
<keyword evidence="2" id="KW-0804">Transcription</keyword>
<evidence type="ECO:0000256" key="2">
    <source>
        <dbReference type="ARBA" id="ARBA00023163"/>
    </source>
</evidence>
<dbReference type="InterPro" id="IPR036388">
    <property type="entry name" value="WH-like_DNA-bd_sf"/>
</dbReference>
<dbReference type="EMBL" id="JBBUTG010000013">
    <property type="protein sequence ID" value="MEK8033040.1"/>
    <property type="molecule type" value="Genomic_DNA"/>
</dbReference>
<dbReference type="RefSeq" id="WP_341427461.1">
    <property type="nucleotide sequence ID" value="NZ_JBBUTG010000013.1"/>
</dbReference>
<dbReference type="PROSITE" id="PS51000">
    <property type="entry name" value="HTH_DEOR_2"/>
    <property type="match status" value="1"/>
</dbReference>
<evidence type="ECO:0000313" key="5">
    <source>
        <dbReference type="Proteomes" id="UP001371218"/>
    </source>
</evidence>
<dbReference type="InterPro" id="IPR026881">
    <property type="entry name" value="WYL_dom"/>
</dbReference>
<dbReference type="InterPro" id="IPR051534">
    <property type="entry name" value="CBASS_pafABC_assoc_protein"/>
</dbReference>
<organism evidence="4 5">
    <name type="scientific">Ideonella lacteola</name>
    <dbReference type="NCBI Taxonomy" id="2984193"/>
    <lineage>
        <taxon>Bacteria</taxon>
        <taxon>Pseudomonadati</taxon>
        <taxon>Pseudomonadota</taxon>
        <taxon>Betaproteobacteria</taxon>
        <taxon>Burkholderiales</taxon>
        <taxon>Sphaerotilaceae</taxon>
        <taxon>Ideonella</taxon>
    </lineage>
</organism>
<comment type="caution">
    <text evidence="4">The sequence shown here is derived from an EMBL/GenBank/DDBJ whole genome shotgun (WGS) entry which is preliminary data.</text>
</comment>
<dbReference type="Pfam" id="PF25583">
    <property type="entry name" value="WCX"/>
    <property type="match status" value="1"/>
</dbReference>
<evidence type="ECO:0000313" key="4">
    <source>
        <dbReference type="EMBL" id="MEK8033040.1"/>
    </source>
</evidence>
<name>A0ABU9BSU3_9BURK</name>
<dbReference type="PANTHER" id="PTHR34580">
    <property type="match status" value="1"/>
</dbReference>
<keyword evidence="1" id="KW-0805">Transcription regulation</keyword>
<keyword evidence="5" id="KW-1185">Reference proteome</keyword>
<feature type="domain" description="HTH deoR-type" evidence="3">
    <location>
        <begin position="2"/>
        <end position="57"/>
    </location>
</feature>
<dbReference type="PROSITE" id="PS52050">
    <property type="entry name" value="WYL"/>
    <property type="match status" value="1"/>
</dbReference>
<gene>
    <name evidence="4" type="ORF">AACH06_19630</name>
</gene>
<protein>
    <submittedName>
        <fullName evidence="4">WYL domain-containing protein</fullName>
    </submittedName>
</protein>
<dbReference type="Pfam" id="PF13280">
    <property type="entry name" value="WYL"/>
    <property type="match status" value="1"/>
</dbReference>
<dbReference type="InterPro" id="IPR001034">
    <property type="entry name" value="DeoR_HTH"/>
</dbReference>
<dbReference type="SUPFAM" id="SSF46785">
    <property type="entry name" value="Winged helix' DNA-binding domain"/>
    <property type="match status" value="1"/>
</dbReference>
<reference evidence="4 5" key="1">
    <citation type="submission" date="2024-04" db="EMBL/GenBank/DDBJ databases">
        <title>Novel species of the genus Ideonella isolated from streams.</title>
        <authorList>
            <person name="Lu H."/>
        </authorList>
    </citation>
    <scope>NUCLEOTIDE SEQUENCE [LARGE SCALE GENOMIC DNA]</scope>
    <source>
        <strain evidence="4 5">DXS29W</strain>
    </source>
</reference>
<evidence type="ECO:0000259" key="3">
    <source>
        <dbReference type="PROSITE" id="PS51000"/>
    </source>
</evidence>
<dbReference type="Pfam" id="PF08279">
    <property type="entry name" value="HTH_11"/>
    <property type="match status" value="1"/>
</dbReference>
<dbReference type="Proteomes" id="UP001371218">
    <property type="component" value="Unassembled WGS sequence"/>
</dbReference>
<dbReference type="InterPro" id="IPR057727">
    <property type="entry name" value="WCX_dom"/>
</dbReference>
<accession>A0ABU9BSU3</accession>
<proteinExistence type="predicted"/>
<evidence type="ECO:0000256" key="1">
    <source>
        <dbReference type="ARBA" id="ARBA00023015"/>
    </source>
</evidence>
<dbReference type="InterPro" id="IPR036390">
    <property type="entry name" value="WH_DNA-bd_sf"/>
</dbReference>
<dbReference type="Gene3D" id="1.10.10.10">
    <property type="entry name" value="Winged helix-like DNA-binding domain superfamily/Winged helix DNA-binding domain"/>
    <property type="match status" value="1"/>
</dbReference>
<sequence length="321" mass="35239">MRASRLLSIQMLLETRGRMSARALADALEISVRTLYRDIDELTAAGVPVYAERGRAGGFELMRGWKTTLTGLTPSEAQAVFLSGLAGPAADLGLGSDVEQAQLKLLAALPAAWRDDARRVSSRLYLDPIDWYRESEPLPHLATVASAVWEERPVAIHYESWKLTSRRAIHPLGLVLKAGAWYLVASSGEQARTYRVSNILQAELLDGTVHRPKGFDLTAYWRESVRRFEAQLIQGEAIVRANAAGLKALSHLSAAVAKAVSAIQRPAADDERVELRIPIESIDHATGQLLRLAPDVEVLGPPALRRSTLERVKQLVALYEA</sequence>